<feature type="compositionally biased region" description="Low complexity" evidence="1">
    <location>
        <begin position="22"/>
        <end position="39"/>
    </location>
</feature>
<evidence type="ECO:0000313" key="3">
    <source>
        <dbReference type="Proteomes" id="UP000275267"/>
    </source>
</evidence>
<name>A0A3L6R8W7_PANMI</name>
<dbReference type="EMBL" id="PQIB02000009">
    <property type="protein sequence ID" value="RLM99289.1"/>
    <property type="molecule type" value="Genomic_DNA"/>
</dbReference>
<proteinExistence type="predicted"/>
<gene>
    <name evidence="2" type="ORF">C2845_PM06G26580</name>
</gene>
<dbReference type="AlphaFoldDB" id="A0A3L6R8W7"/>
<evidence type="ECO:0000256" key="1">
    <source>
        <dbReference type="SAM" id="MobiDB-lite"/>
    </source>
</evidence>
<keyword evidence="3" id="KW-1185">Reference proteome</keyword>
<dbReference type="STRING" id="4540.A0A3L6R8W7"/>
<evidence type="ECO:0000313" key="2">
    <source>
        <dbReference type="EMBL" id="RLM99289.1"/>
    </source>
</evidence>
<organism evidence="2 3">
    <name type="scientific">Panicum miliaceum</name>
    <name type="common">Proso millet</name>
    <name type="synonym">Broomcorn millet</name>
    <dbReference type="NCBI Taxonomy" id="4540"/>
    <lineage>
        <taxon>Eukaryota</taxon>
        <taxon>Viridiplantae</taxon>
        <taxon>Streptophyta</taxon>
        <taxon>Embryophyta</taxon>
        <taxon>Tracheophyta</taxon>
        <taxon>Spermatophyta</taxon>
        <taxon>Magnoliopsida</taxon>
        <taxon>Liliopsida</taxon>
        <taxon>Poales</taxon>
        <taxon>Poaceae</taxon>
        <taxon>PACMAD clade</taxon>
        <taxon>Panicoideae</taxon>
        <taxon>Panicodae</taxon>
        <taxon>Paniceae</taxon>
        <taxon>Panicinae</taxon>
        <taxon>Panicum</taxon>
        <taxon>Panicum sect. Panicum</taxon>
    </lineage>
</organism>
<reference evidence="3" key="1">
    <citation type="journal article" date="2019" name="Nat. Commun.">
        <title>The genome of broomcorn millet.</title>
        <authorList>
            <person name="Zou C."/>
            <person name="Miki D."/>
            <person name="Li D."/>
            <person name="Tang Q."/>
            <person name="Xiao L."/>
            <person name="Rajput S."/>
            <person name="Deng P."/>
            <person name="Jia W."/>
            <person name="Huang R."/>
            <person name="Zhang M."/>
            <person name="Sun Y."/>
            <person name="Hu J."/>
            <person name="Fu X."/>
            <person name="Schnable P.S."/>
            <person name="Li F."/>
            <person name="Zhang H."/>
            <person name="Feng B."/>
            <person name="Zhu X."/>
            <person name="Liu R."/>
            <person name="Schnable J.C."/>
            <person name="Zhu J.-K."/>
            <person name="Zhang H."/>
        </authorList>
    </citation>
    <scope>NUCLEOTIDE SEQUENCE [LARGE SCALE GENOMIC DNA]</scope>
</reference>
<protein>
    <submittedName>
        <fullName evidence="2">Uncharacterized protein</fullName>
    </submittedName>
</protein>
<dbReference type="Proteomes" id="UP000275267">
    <property type="component" value="Unassembled WGS sequence"/>
</dbReference>
<accession>A0A3L6R8W7</accession>
<comment type="caution">
    <text evidence="2">The sequence shown here is derived from an EMBL/GenBank/DDBJ whole genome shotgun (WGS) entry which is preliminary data.</text>
</comment>
<feature type="region of interest" description="Disordered" evidence="1">
    <location>
        <begin position="130"/>
        <end position="154"/>
    </location>
</feature>
<feature type="region of interest" description="Disordered" evidence="1">
    <location>
        <begin position="80"/>
        <end position="117"/>
    </location>
</feature>
<sequence length="212" mass="22132">MWALVHPVCRSDQPSVHDSHHSTPPSHDGSASGLPRLLPGAPPLPSAVRRPRVLLSPAAGPWPPGLAGPPLSRRPLAPLASAGASRIPDARGAGARGLPAPSKKSKENRSKKLKPRADQALALDQVHAWAHPAPPLPEPSAADGDADDFLPAQAARSGGGDVLFELPSHSNHIDGFLFPSALVERAHHNGVVQVGAIVANFIRLHSQIQSVE</sequence>
<feature type="region of interest" description="Disordered" evidence="1">
    <location>
        <begin position="8"/>
        <end position="49"/>
    </location>
</feature>